<feature type="compositionally biased region" description="Low complexity" evidence="1">
    <location>
        <begin position="654"/>
        <end position="667"/>
    </location>
</feature>
<comment type="caution">
    <text evidence="3">The sequence shown here is derived from an EMBL/GenBank/DDBJ whole genome shotgun (WGS) entry which is preliminary data.</text>
</comment>
<dbReference type="Proteomes" id="UP000324800">
    <property type="component" value="Unassembled WGS sequence"/>
</dbReference>
<keyword evidence="2" id="KW-0812">Transmembrane</keyword>
<sequence>MLKTASKVQKNSNNQAFNHIPLIQANECHEFLLQNVTLDGQLRAGSSTLLDIRDSGVHLIKNCTFKNLFVQSQDTPVLIKGLNLLKNCHINLKKITVSNCYAYDALPPVYIYASGQQVTQEYSPTGTALFKLNILQSMAQLQLLMLFLINGKIKTSRNYANYLTRQRSEFDCLQTNIICKKSQYQSRDRQTVVHIPSKAIPDFSETYNTWIYAKQEDQCVFDLTLDDKKQIIAQKFIINQMKFEFTGELQDFVQLNIEGNGFNPCTDNYTLIFRDRSNSEIQFAPIIFDQKTLVTLTHETQQKLTITFPSYLTPQFPHTYQPHSLDNLDTALVQYGNEQDINWLKVYLNYPPIEPIPIPIPDPGGEMDADKGDQTDKEQRSLSTGAIIGFVVAIVVLAIVAVIIELSTVSVRSEHDDQQKSDKRPNTGDNTYYIDEQRQVRVSQGIFVHQSQRGSDLNEKEKKQEQQNKRQIQYDENQLAERSASTTISDNDNVLILSQKKEEEQEIQETQGSQRKPMNDLKRRIGKKDKKINSKTRKGAKSNMKEKQMLQSQEESSNVLLETSRRGQKQSDKKNKNKKEQNENKKKKDSKTVKSIEKNDESSSTTSQYSQDSIKSSSKQSSQSALSSYIQSHEIVAPQTHSHDNKYENEDYISMNDNQNKQSSSQQYAEEEFGRLSEQPVYKDWRSLQKSNKKKQ</sequence>
<evidence type="ECO:0000313" key="3">
    <source>
        <dbReference type="EMBL" id="KAA6392263.1"/>
    </source>
</evidence>
<feature type="region of interest" description="Disordered" evidence="1">
    <location>
        <begin position="411"/>
        <end position="432"/>
    </location>
</feature>
<name>A0A5J4WC74_9EUKA</name>
<feature type="region of interest" description="Disordered" evidence="1">
    <location>
        <begin position="449"/>
        <end position="696"/>
    </location>
</feature>
<proteinExistence type="predicted"/>
<keyword evidence="2" id="KW-1133">Transmembrane helix</keyword>
<gene>
    <name evidence="3" type="ORF">EZS28_012212</name>
</gene>
<evidence type="ECO:0000256" key="1">
    <source>
        <dbReference type="SAM" id="MobiDB-lite"/>
    </source>
</evidence>
<feature type="compositionally biased region" description="Basic residues" evidence="1">
    <location>
        <begin position="524"/>
        <end position="540"/>
    </location>
</feature>
<dbReference type="EMBL" id="SNRW01002604">
    <property type="protein sequence ID" value="KAA6392263.1"/>
    <property type="molecule type" value="Genomic_DNA"/>
</dbReference>
<feature type="compositionally biased region" description="Low complexity" evidence="1">
    <location>
        <begin position="602"/>
        <end position="632"/>
    </location>
</feature>
<feature type="compositionally biased region" description="Basic and acidic residues" evidence="1">
    <location>
        <begin position="368"/>
        <end position="378"/>
    </location>
</feature>
<evidence type="ECO:0000256" key="2">
    <source>
        <dbReference type="SAM" id="Phobius"/>
    </source>
</evidence>
<feature type="compositionally biased region" description="Polar residues" evidence="1">
    <location>
        <begin position="483"/>
        <end position="492"/>
    </location>
</feature>
<dbReference type="AlphaFoldDB" id="A0A5J4WC74"/>
<feature type="compositionally biased region" description="Basic and acidic residues" evidence="1">
    <location>
        <begin position="563"/>
        <end position="601"/>
    </location>
</feature>
<feature type="transmembrane region" description="Helical" evidence="2">
    <location>
        <begin position="381"/>
        <end position="404"/>
    </location>
</feature>
<accession>A0A5J4WC74</accession>
<feature type="compositionally biased region" description="Basic and acidic residues" evidence="1">
    <location>
        <begin position="412"/>
        <end position="426"/>
    </location>
</feature>
<feature type="compositionally biased region" description="Basic and acidic residues" evidence="1">
    <location>
        <begin position="456"/>
        <end position="468"/>
    </location>
</feature>
<reference evidence="3 4" key="1">
    <citation type="submission" date="2019-03" db="EMBL/GenBank/DDBJ databases">
        <title>Single cell metagenomics reveals metabolic interactions within the superorganism composed of flagellate Streblomastix strix and complex community of Bacteroidetes bacteria on its surface.</title>
        <authorList>
            <person name="Treitli S.C."/>
            <person name="Kolisko M."/>
            <person name="Husnik F."/>
            <person name="Keeling P."/>
            <person name="Hampl V."/>
        </authorList>
    </citation>
    <scope>NUCLEOTIDE SEQUENCE [LARGE SCALE GENOMIC DNA]</scope>
    <source>
        <strain evidence="3">ST1C</strain>
    </source>
</reference>
<keyword evidence="2" id="KW-0472">Membrane</keyword>
<protein>
    <recommendedName>
        <fullName evidence="5">Transmembrane protein</fullName>
    </recommendedName>
</protein>
<feature type="compositionally biased region" description="Polar residues" evidence="1">
    <location>
        <begin position="549"/>
        <end position="561"/>
    </location>
</feature>
<organism evidence="3 4">
    <name type="scientific">Streblomastix strix</name>
    <dbReference type="NCBI Taxonomy" id="222440"/>
    <lineage>
        <taxon>Eukaryota</taxon>
        <taxon>Metamonada</taxon>
        <taxon>Preaxostyla</taxon>
        <taxon>Oxymonadida</taxon>
        <taxon>Streblomastigidae</taxon>
        <taxon>Streblomastix</taxon>
    </lineage>
</organism>
<evidence type="ECO:0008006" key="5">
    <source>
        <dbReference type="Google" id="ProtNLM"/>
    </source>
</evidence>
<evidence type="ECO:0000313" key="4">
    <source>
        <dbReference type="Proteomes" id="UP000324800"/>
    </source>
</evidence>
<feature type="region of interest" description="Disordered" evidence="1">
    <location>
        <begin position="357"/>
        <end position="378"/>
    </location>
</feature>